<dbReference type="NCBIfam" id="NF001843">
    <property type="entry name" value="PRK00567.1-4"/>
    <property type="match status" value="1"/>
</dbReference>
<dbReference type="PROSITE" id="PS01327">
    <property type="entry name" value="MSCL"/>
    <property type="match status" value="1"/>
</dbReference>
<comment type="function">
    <text evidence="10">Channel that opens in response to stretch forces in the membrane lipid bilayer. May participate in the regulation of osmotic pressure changes within the cell.</text>
</comment>
<keyword evidence="7 10" id="KW-0406">Ion transport</keyword>
<evidence type="ECO:0000256" key="8">
    <source>
        <dbReference type="ARBA" id="ARBA00023136"/>
    </source>
</evidence>
<dbReference type="Pfam" id="PF01741">
    <property type="entry name" value="MscL"/>
    <property type="match status" value="1"/>
</dbReference>
<name>A0A953HKQ4_9BACT</name>
<keyword evidence="12" id="KW-1185">Reference proteome</keyword>
<keyword evidence="9 10" id="KW-0407">Ion channel</keyword>
<sequence>MKFWSEFKEFAVKGNMLDMAVGIIIGAAFSKIVNSLVKFVLTPPLSFLTNGVHLESLQWILRPAKTDGSGEVVKEALIIQYGMFLQAAIDFLIIAMTIFILIKMINRIRLKSEDTEDKTVPTPKDIQLLTEIRNLMQEQTNKQSDTPSERS</sequence>
<organism evidence="11 12">
    <name type="scientific">Membranihabitans marinus</name>
    <dbReference type="NCBI Taxonomy" id="1227546"/>
    <lineage>
        <taxon>Bacteria</taxon>
        <taxon>Pseudomonadati</taxon>
        <taxon>Bacteroidota</taxon>
        <taxon>Saprospiria</taxon>
        <taxon>Saprospirales</taxon>
        <taxon>Saprospiraceae</taxon>
        <taxon>Membranihabitans</taxon>
    </lineage>
</organism>
<evidence type="ECO:0000256" key="10">
    <source>
        <dbReference type="HAMAP-Rule" id="MF_00115"/>
    </source>
</evidence>
<dbReference type="PRINTS" id="PR01264">
    <property type="entry name" value="MECHCHANNEL"/>
</dbReference>
<dbReference type="SUPFAM" id="SSF81330">
    <property type="entry name" value="Gated mechanosensitive channel"/>
    <property type="match status" value="1"/>
</dbReference>
<dbReference type="InterPro" id="IPR037673">
    <property type="entry name" value="MSC/AndL"/>
</dbReference>
<gene>
    <name evidence="10 11" type="primary">mscL</name>
    <name evidence="11" type="ORF">KUV50_06055</name>
</gene>
<dbReference type="GO" id="GO:0005886">
    <property type="term" value="C:plasma membrane"/>
    <property type="evidence" value="ECO:0007669"/>
    <property type="project" value="UniProtKB-SubCell"/>
</dbReference>
<evidence type="ECO:0000313" key="12">
    <source>
        <dbReference type="Proteomes" id="UP000753961"/>
    </source>
</evidence>
<keyword evidence="8 10" id="KW-0472">Membrane</keyword>
<dbReference type="InterPro" id="IPR001185">
    <property type="entry name" value="MS_channel"/>
</dbReference>
<reference evidence="11" key="1">
    <citation type="submission" date="2021-06" db="EMBL/GenBank/DDBJ databases">
        <title>44 bacteria genomes isolated from Dapeng, Shenzhen.</title>
        <authorList>
            <person name="Zheng W."/>
            <person name="Yu S."/>
            <person name="Huang Y."/>
        </authorList>
    </citation>
    <scope>NUCLEOTIDE SEQUENCE</scope>
    <source>
        <strain evidence="11">DP5N28-2</strain>
    </source>
</reference>
<dbReference type="AlphaFoldDB" id="A0A953HKQ4"/>
<keyword evidence="5 10" id="KW-0812">Transmembrane</keyword>
<keyword evidence="6 10" id="KW-1133">Transmembrane helix</keyword>
<evidence type="ECO:0000256" key="3">
    <source>
        <dbReference type="ARBA" id="ARBA00022448"/>
    </source>
</evidence>
<comment type="subunit">
    <text evidence="10">Homopentamer.</text>
</comment>
<keyword evidence="4 10" id="KW-1003">Cell membrane</keyword>
<evidence type="ECO:0000256" key="4">
    <source>
        <dbReference type="ARBA" id="ARBA00022475"/>
    </source>
</evidence>
<dbReference type="HAMAP" id="MF_00115">
    <property type="entry name" value="MscL"/>
    <property type="match status" value="1"/>
</dbReference>
<protein>
    <recommendedName>
        <fullName evidence="10">Large-conductance mechanosensitive channel</fullName>
    </recommendedName>
</protein>
<comment type="similarity">
    <text evidence="2 10">Belongs to the MscL family.</text>
</comment>
<evidence type="ECO:0000256" key="2">
    <source>
        <dbReference type="ARBA" id="ARBA00007254"/>
    </source>
</evidence>
<dbReference type="EMBL" id="JAHVHU010000006">
    <property type="protein sequence ID" value="MBY5957684.1"/>
    <property type="molecule type" value="Genomic_DNA"/>
</dbReference>
<dbReference type="InterPro" id="IPR036019">
    <property type="entry name" value="MscL_channel"/>
</dbReference>
<dbReference type="NCBIfam" id="TIGR00220">
    <property type="entry name" value="mscL"/>
    <property type="match status" value="1"/>
</dbReference>
<feature type="transmembrane region" description="Helical" evidence="10">
    <location>
        <begin position="78"/>
        <end position="102"/>
    </location>
</feature>
<evidence type="ECO:0000256" key="7">
    <source>
        <dbReference type="ARBA" id="ARBA00023065"/>
    </source>
</evidence>
<keyword evidence="3 10" id="KW-0813">Transport</keyword>
<evidence type="ECO:0000256" key="6">
    <source>
        <dbReference type="ARBA" id="ARBA00022989"/>
    </source>
</evidence>
<dbReference type="Proteomes" id="UP000753961">
    <property type="component" value="Unassembled WGS sequence"/>
</dbReference>
<evidence type="ECO:0000256" key="1">
    <source>
        <dbReference type="ARBA" id="ARBA00004651"/>
    </source>
</evidence>
<feature type="transmembrane region" description="Helical" evidence="10">
    <location>
        <begin position="20"/>
        <end position="41"/>
    </location>
</feature>
<evidence type="ECO:0000256" key="5">
    <source>
        <dbReference type="ARBA" id="ARBA00022692"/>
    </source>
</evidence>
<accession>A0A953HKQ4</accession>
<comment type="subcellular location">
    <subcellularLocation>
        <location evidence="1 10">Cell membrane</location>
        <topology evidence="1 10">Multi-pass membrane protein</topology>
    </subcellularLocation>
</comment>
<evidence type="ECO:0000256" key="9">
    <source>
        <dbReference type="ARBA" id="ARBA00023303"/>
    </source>
</evidence>
<comment type="caution">
    <text evidence="11">The sequence shown here is derived from an EMBL/GenBank/DDBJ whole genome shotgun (WGS) entry which is preliminary data.</text>
</comment>
<dbReference type="PANTHER" id="PTHR30266">
    <property type="entry name" value="MECHANOSENSITIVE CHANNEL MSCL"/>
    <property type="match status" value="1"/>
</dbReference>
<dbReference type="InterPro" id="IPR019823">
    <property type="entry name" value="Mechanosensitive_channel_CS"/>
</dbReference>
<proteinExistence type="inferred from homology"/>
<dbReference type="RefSeq" id="WP_222579208.1">
    <property type="nucleotide sequence ID" value="NZ_JAHVHU010000006.1"/>
</dbReference>
<evidence type="ECO:0000313" key="11">
    <source>
        <dbReference type="EMBL" id="MBY5957684.1"/>
    </source>
</evidence>
<dbReference type="PANTHER" id="PTHR30266:SF2">
    <property type="entry name" value="LARGE-CONDUCTANCE MECHANOSENSITIVE CHANNEL"/>
    <property type="match status" value="1"/>
</dbReference>
<dbReference type="GO" id="GO:0008381">
    <property type="term" value="F:mechanosensitive monoatomic ion channel activity"/>
    <property type="evidence" value="ECO:0007669"/>
    <property type="project" value="UniProtKB-UniRule"/>
</dbReference>
<dbReference type="Gene3D" id="1.10.1200.120">
    <property type="entry name" value="Large-conductance mechanosensitive channel, MscL, domain 1"/>
    <property type="match status" value="1"/>
</dbReference>